<proteinExistence type="predicted"/>
<gene>
    <name evidence="1" type="ORF">GCM10011511_37080</name>
</gene>
<dbReference type="AlphaFoldDB" id="A0A8J2XUF0"/>
<dbReference type="Pfam" id="PF17653">
    <property type="entry name" value="DUF5522"/>
    <property type="match status" value="1"/>
</dbReference>
<dbReference type="Proteomes" id="UP000607559">
    <property type="component" value="Unassembled WGS sequence"/>
</dbReference>
<organism evidence="1 2">
    <name type="scientific">Puia dinghuensis</name>
    <dbReference type="NCBI Taxonomy" id="1792502"/>
    <lineage>
        <taxon>Bacteria</taxon>
        <taxon>Pseudomonadati</taxon>
        <taxon>Bacteroidota</taxon>
        <taxon>Chitinophagia</taxon>
        <taxon>Chitinophagales</taxon>
        <taxon>Chitinophagaceae</taxon>
        <taxon>Puia</taxon>
    </lineage>
</organism>
<reference evidence="1" key="1">
    <citation type="journal article" date="2014" name="Int. J. Syst. Evol. Microbiol.">
        <title>Complete genome sequence of Corynebacterium casei LMG S-19264T (=DSM 44701T), isolated from a smear-ripened cheese.</title>
        <authorList>
            <consortium name="US DOE Joint Genome Institute (JGI-PGF)"/>
            <person name="Walter F."/>
            <person name="Albersmeier A."/>
            <person name="Kalinowski J."/>
            <person name="Ruckert C."/>
        </authorList>
    </citation>
    <scope>NUCLEOTIDE SEQUENCE</scope>
    <source>
        <strain evidence="1">CGMCC 1.15448</strain>
    </source>
</reference>
<comment type="caution">
    <text evidence="1">The sequence shown here is derived from an EMBL/GenBank/DDBJ whole genome shotgun (WGS) entry which is preliminary data.</text>
</comment>
<dbReference type="EMBL" id="BMJC01000004">
    <property type="protein sequence ID" value="GGB10110.1"/>
    <property type="molecule type" value="Genomic_DNA"/>
</dbReference>
<dbReference type="PANTHER" id="PTHR21037">
    <property type="entry name" value="39S RIBOSOMAL PROTEIN L14, MITOCHONDRIAL"/>
    <property type="match status" value="1"/>
</dbReference>
<evidence type="ECO:0000313" key="1">
    <source>
        <dbReference type="EMBL" id="GGB10110.1"/>
    </source>
</evidence>
<keyword evidence="2" id="KW-1185">Reference proteome</keyword>
<protein>
    <submittedName>
        <fullName evidence="1">Uncharacterized protein</fullName>
    </submittedName>
</protein>
<accession>A0A8J2XUF0</accession>
<dbReference type="RefSeq" id="WP_188934455.1">
    <property type="nucleotide sequence ID" value="NZ_BMJC01000004.1"/>
</dbReference>
<evidence type="ECO:0000313" key="2">
    <source>
        <dbReference type="Proteomes" id="UP000607559"/>
    </source>
</evidence>
<reference evidence="1" key="2">
    <citation type="submission" date="2020-09" db="EMBL/GenBank/DDBJ databases">
        <authorList>
            <person name="Sun Q."/>
            <person name="Zhou Y."/>
        </authorList>
    </citation>
    <scope>NUCLEOTIDE SEQUENCE</scope>
    <source>
        <strain evidence="1">CGMCC 1.15448</strain>
    </source>
</reference>
<dbReference type="InterPro" id="IPR040807">
    <property type="entry name" value="DUF5522"/>
</dbReference>
<sequence length="68" mass="7990">MKELIEGVDFYYNEQGLMVLTEKYHLERGYCCGNGCRHCPFEYEKVSEPRRSELIAKRKANGNTAEKR</sequence>
<dbReference type="PANTHER" id="PTHR21037:SF2">
    <property type="entry name" value="SIMILAR TO NOVEL PROTEIN"/>
    <property type="match status" value="1"/>
</dbReference>
<name>A0A8J2XUF0_9BACT</name>